<evidence type="ECO:0000256" key="3">
    <source>
        <dbReference type="ARBA" id="ARBA00023239"/>
    </source>
</evidence>
<organism evidence="5 6">
    <name type="scientific">Hondaea fermentalgiana</name>
    <dbReference type="NCBI Taxonomy" id="2315210"/>
    <lineage>
        <taxon>Eukaryota</taxon>
        <taxon>Sar</taxon>
        <taxon>Stramenopiles</taxon>
        <taxon>Bigyra</taxon>
        <taxon>Labyrinthulomycetes</taxon>
        <taxon>Thraustochytrida</taxon>
        <taxon>Thraustochytriidae</taxon>
        <taxon>Hondaea</taxon>
    </lineage>
</organism>
<comment type="caution">
    <text evidence="5">The sequence shown here is derived from an EMBL/GenBank/DDBJ whole genome shotgun (WGS) entry which is preliminary data.</text>
</comment>
<dbReference type="GO" id="GO:0008460">
    <property type="term" value="F:dTDP-glucose 4,6-dehydratase activity"/>
    <property type="evidence" value="ECO:0007669"/>
    <property type="project" value="InterPro"/>
</dbReference>
<dbReference type="InParanoid" id="A0A2R5FZM5"/>
<dbReference type="InterPro" id="IPR016040">
    <property type="entry name" value="NAD(P)-bd_dom"/>
</dbReference>
<protein>
    <submittedName>
        <fullName evidence="5">UDP-glucose 4-epimerase</fullName>
    </submittedName>
</protein>
<evidence type="ECO:0000259" key="4">
    <source>
        <dbReference type="Pfam" id="PF16363"/>
    </source>
</evidence>
<dbReference type="Proteomes" id="UP000241890">
    <property type="component" value="Unassembled WGS sequence"/>
</dbReference>
<comment type="cofactor">
    <cofactor evidence="1">
        <name>NAD(+)</name>
        <dbReference type="ChEBI" id="CHEBI:57540"/>
    </cofactor>
</comment>
<dbReference type="SUPFAM" id="SSF51735">
    <property type="entry name" value="NAD(P)-binding Rossmann-fold domains"/>
    <property type="match status" value="1"/>
</dbReference>
<keyword evidence="2" id="KW-0520">NAD</keyword>
<proteinExistence type="predicted"/>
<dbReference type="GO" id="GO:0009225">
    <property type="term" value="P:nucleotide-sugar metabolic process"/>
    <property type="evidence" value="ECO:0007669"/>
    <property type="project" value="InterPro"/>
</dbReference>
<reference evidence="5 6" key="1">
    <citation type="submission" date="2017-12" db="EMBL/GenBank/DDBJ databases">
        <title>Sequencing, de novo assembly and annotation of complete genome of a new Thraustochytrid species, strain FCC1311.</title>
        <authorList>
            <person name="Sedici K."/>
            <person name="Godart F."/>
            <person name="Aiese Cigliano R."/>
            <person name="Sanseverino W."/>
            <person name="Barakat M."/>
            <person name="Ortet P."/>
            <person name="Marechal E."/>
            <person name="Cagnac O."/>
            <person name="Amato A."/>
        </authorList>
    </citation>
    <scope>NUCLEOTIDE SEQUENCE [LARGE SCALE GENOMIC DNA]</scope>
</reference>
<keyword evidence="6" id="KW-1185">Reference proteome</keyword>
<dbReference type="CDD" id="cd05246">
    <property type="entry name" value="dTDP_GD_SDR_e"/>
    <property type="match status" value="1"/>
</dbReference>
<keyword evidence="3" id="KW-0456">Lyase</keyword>
<sequence length="370" mass="41345">MNEEANCGEGEGSFEPRSILITGGAGFIGSHVLNRVLEAFPDTKVVVMDNLSYCASTKNLDSALKHPNCSFVHGNITSSDLVVYVLEKEEVDCVLHFAAETHVDNSFGNSFRFTETNVMGTHVLLEACKRMNGQILRFIHVSTDEVYGESLGAESFMEESVLEPTNPYAASKAAAEFMAKAYHRSFKVPVIITRGNNVYGPRQYPEKIIPKFIHQMMRNSPLTVHGDGSTRRNMLYVSDVADAFVTILRHAVPGQTINIGGNEELSVLEIASAILDAFGRNKTPGQETWLNFVEDRKFNDTRYNIDKRKLHELGWRQKVDFTTGLSTTLEWYKANQNHWGSIEHALVAHPRVFGEDNSHEPPRPPLTSGR</sequence>
<gene>
    <name evidence="5" type="ORF">FCC1311_004352</name>
</gene>
<dbReference type="Gene3D" id="3.90.25.10">
    <property type="entry name" value="UDP-galactose 4-epimerase, domain 1"/>
    <property type="match status" value="1"/>
</dbReference>
<dbReference type="EMBL" id="BEYU01000005">
    <property type="protein sequence ID" value="GBG24217.1"/>
    <property type="molecule type" value="Genomic_DNA"/>
</dbReference>
<evidence type="ECO:0000313" key="6">
    <source>
        <dbReference type="Proteomes" id="UP000241890"/>
    </source>
</evidence>
<accession>A0A2R5FZM5</accession>
<dbReference type="InterPro" id="IPR005888">
    <property type="entry name" value="dTDP_Gluc_deHydtase"/>
</dbReference>
<dbReference type="Gene3D" id="3.40.50.720">
    <property type="entry name" value="NAD(P)-binding Rossmann-like Domain"/>
    <property type="match status" value="1"/>
</dbReference>
<evidence type="ECO:0000256" key="1">
    <source>
        <dbReference type="ARBA" id="ARBA00001911"/>
    </source>
</evidence>
<dbReference type="FunFam" id="3.40.50.720:FF:000304">
    <property type="entry name" value="UDP-glucose 4,6-dehydratase"/>
    <property type="match status" value="1"/>
</dbReference>
<feature type="domain" description="NAD(P)-binding" evidence="4">
    <location>
        <begin position="20"/>
        <end position="326"/>
    </location>
</feature>
<dbReference type="InterPro" id="IPR036291">
    <property type="entry name" value="NAD(P)-bd_dom_sf"/>
</dbReference>
<evidence type="ECO:0000256" key="2">
    <source>
        <dbReference type="ARBA" id="ARBA00023027"/>
    </source>
</evidence>
<dbReference type="PANTHER" id="PTHR43000">
    <property type="entry name" value="DTDP-D-GLUCOSE 4,6-DEHYDRATASE-RELATED"/>
    <property type="match status" value="1"/>
</dbReference>
<dbReference type="FunCoup" id="A0A2R5FZM5">
    <property type="interactions" value="111"/>
</dbReference>
<evidence type="ECO:0000313" key="5">
    <source>
        <dbReference type="EMBL" id="GBG24217.1"/>
    </source>
</evidence>
<name>A0A2R5FZM5_9STRA</name>
<dbReference type="AlphaFoldDB" id="A0A2R5FZM5"/>
<dbReference type="Pfam" id="PF16363">
    <property type="entry name" value="GDP_Man_Dehyd"/>
    <property type="match status" value="1"/>
</dbReference>
<dbReference type="OrthoDB" id="16464at2759"/>